<reference evidence="2 3" key="1">
    <citation type="submission" date="2015-10" db="EMBL/GenBank/DDBJ databases">
        <title>Genome analyses suggest a sexual origin of heterokaryosis in a supposedly ancient asexual fungus.</title>
        <authorList>
            <person name="Ropars J."/>
            <person name="Sedzielewska K."/>
            <person name="Noel J."/>
            <person name="Charron P."/>
            <person name="Farinelli L."/>
            <person name="Marton T."/>
            <person name="Kruger M."/>
            <person name="Pelin A."/>
            <person name="Brachmann A."/>
            <person name="Corradi N."/>
        </authorList>
    </citation>
    <scope>NUCLEOTIDE SEQUENCE [LARGE SCALE GENOMIC DNA]</scope>
    <source>
        <strain evidence="2 3">A4</strain>
    </source>
</reference>
<dbReference type="AlphaFoldDB" id="A0A2I1H6N2"/>
<protein>
    <submittedName>
        <fullName evidence="2">Uncharacterized protein</fullName>
    </submittedName>
</protein>
<proteinExistence type="predicted"/>
<evidence type="ECO:0000313" key="2">
    <source>
        <dbReference type="EMBL" id="PKY54531.1"/>
    </source>
</evidence>
<dbReference type="VEuPathDB" id="FungiDB:RhiirFUN_000309"/>
<name>A0A2I1H6N2_9GLOM</name>
<evidence type="ECO:0000256" key="1">
    <source>
        <dbReference type="SAM" id="MobiDB-lite"/>
    </source>
</evidence>
<comment type="caution">
    <text evidence="2">The sequence shown here is derived from an EMBL/GenBank/DDBJ whole genome shotgun (WGS) entry which is preliminary data.</text>
</comment>
<feature type="region of interest" description="Disordered" evidence="1">
    <location>
        <begin position="1"/>
        <end position="100"/>
    </location>
</feature>
<dbReference type="EMBL" id="LLXI01001627">
    <property type="protein sequence ID" value="PKY54531.1"/>
    <property type="molecule type" value="Genomic_DNA"/>
</dbReference>
<sequence length="364" mass="41199">MQVGGKKYQTRSTTKAPTIKRVINTISTKKTKKRKQTEEKMDTEADESEENSNEPVSPVEKISSTEEASIDKESSGTEAEKSGNDDSNLDPPTKKTNIVTSIVSKNVVNIPDDSGDSEKSEEFDNNKILLQQTSQIPKQFQHMKSEFEIAVWLANHSRILDLALNIKNAKLTPITNEENPQGSQHNPQGSQYLQDQNCQVKITQHKRFQLQEECKALFLRTRNNTQELYEELAVRVCGCSKTDHAIGALTKDLGSWFNTYRYKLHTNLIQLAKEFISLNKDTNESYDLHLKATDQQALKKDGVIINKLGTFVRQAVKDIITAMENEEDTQSVIKRLDKYTIDLRIPTKLGVVKSLPVQELLDCD</sequence>
<dbReference type="Proteomes" id="UP000234323">
    <property type="component" value="Unassembled WGS sequence"/>
</dbReference>
<keyword evidence="3" id="KW-1185">Reference proteome</keyword>
<feature type="compositionally biased region" description="Basic and acidic residues" evidence="1">
    <location>
        <begin position="69"/>
        <end position="84"/>
    </location>
</feature>
<accession>A0A2I1H6N2</accession>
<gene>
    <name evidence="2" type="ORF">RhiirA4_473394</name>
</gene>
<evidence type="ECO:0000313" key="3">
    <source>
        <dbReference type="Proteomes" id="UP000234323"/>
    </source>
</evidence>
<dbReference type="VEuPathDB" id="FungiDB:RhiirA1_468535"/>
<organism evidence="2 3">
    <name type="scientific">Rhizophagus irregularis</name>
    <dbReference type="NCBI Taxonomy" id="588596"/>
    <lineage>
        <taxon>Eukaryota</taxon>
        <taxon>Fungi</taxon>
        <taxon>Fungi incertae sedis</taxon>
        <taxon>Mucoromycota</taxon>
        <taxon>Glomeromycotina</taxon>
        <taxon>Glomeromycetes</taxon>
        <taxon>Glomerales</taxon>
        <taxon>Glomeraceae</taxon>
        <taxon>Rhizophagus</taxon>
    </lineage>
</organism>